<protein>
    <submittedName>
        <fullName evidence="1">Uncharacterized protein</fullName>
    </submittedName>
</protein>
<evidence type="ECO:0000313" key="1">
    <source>
        <dbReference type="EMBL" id="MBY69773.1"/>
    </source>
</evidence>
<reference evidence="1" key="1">
    <citation type="submission" date="2018-04" db="EMBL/GenBank/DDBJ databases">
        <title>Transcriptome assembly of Sipha flava.</title>
        <authorList>
            <person name="Scully E.D."/>
            <person name="Geib S.M."/>
            <person name="Palmer N.A."/>
            <person name="Koch K."/>
            <person name="Bradshaw J."/>
            <person name="Heng-Moss T."/>
            <person name="Sarath G."/>
        </authorList>
    </citation>
    <scope>NUCLEOTIDE SEQUENCE</scope>
</reference>
<name>A0A2S2PWK0_9HEMI</name>
<gene>
    <name evidence="1" type="ORF">g.1378</name>
</gene>
<dbReference type="EMBL" id="GGMS01000570">
    <property type="protein sequence ID" value="MBY69773.1"/>
    <property type="molecule type" value="Transcribed_RNA"/>
</dbReference>
<sequence length="224" mass="25336">MLRLNNMSKSTKRRRLLEELNFIQHLTDGNVLPGTNDLVELDNPSPLNAGNNIPLELNNDYPIKVDNFNTEIICNTNDKVSDYIGLSTVSNTSYLNVRSIDDNCPATTQQPFSTKLIQWATEHNVPNNTFDSLLKIINTHKCFNDLPVSSRTFYKTYSGVSYNNPVKVKTVSPGIYYHFGVQYNIKKYIDKQFSSETIKLVIGIDGLPLMKSSGSTFWPILGYI</sequence>
<dbReference type="AlphaFoldDB" id="A0A2S2PWK0"/>
<organism evidence="1">
    <name type="scientific">Sipha flava</name>
    <name type="common">yellow sugarcane aphid</name>
    <dbReference type="NCBI Taxonomy" id="143950"/>
    <lineage>
        <taxon>Eukaryota</taxon>
        <taxon>Metazoa</taxon>
        <taxon>Ecdysozoa</taxon>
        <taxon>Arthropoda</taxon>
        <taxon>Hexapoda</taxon>
        <taxon>Insecta</taxon>
        <taxon>Pterygota</taxon>
        <taxon>Neoptera</taxon>
        <taxon>Paraneoptera</taxon>
        <taxon>Hemiptera</taxon>
        <taxon>Sternorrhyncha</taxon>
        <taxon>Aphidomorpha</taxon>
        <taxon>Aphidoidea</taxon>
        <taxon>Aphididae</taxon>
        <taxon>Sipha</taxon>
    </lineage>
</organism>
<proteinExistence type="predicted"/>
<accession>A0A2S2PWK0</accession>
<dbReference type="OrthoDB" id="10015795at2759"/>